<name>A0ABR8EQP0_NOSLI</name>
<organism evidence="1 2">
    <name type="scientific">Nostoc linckia FACHB-391</name>
    <dbReference type="NCBI Taxonomy" id="2692906"/>
    <lineage>
        <taxon>Bacteria</taxon>
        <taxon>Bacillati</taxon>
        <taxon>Cyanobacteriota</taxon>
        <taxon>Cyanophyceae</taxon>
        <taxon>Nostocales</taxon>
        <taxon>Nostocaceae</taxon>
        <taxon>Nostoc</taxon>
    </lineage>
</organism>
<evidence type="ECO:0000313" key="1">
    <source>
        <dbReference type="EMBL" id="MBD2560238.1"/>
    </source>
</evidence>
<protein>
    <submittedName>
        <fullName evidence="1">Uncharacterized protein</fullName>
    </submittedName>
</protein>
<keyword evidence="2" id="KW-1185">Reference proteome</keyword>
<accession>A0ABR8EQP0</accession>
<evidence type="ECO:0000313" key="2">
    <source>
        <dbReference type="Proteomes" id="UP000604661"/>
    </source>
</evidence>
<dbReference type="NCBIfam" id="NF038167">
    <property type="entry name" value="cyan_ocin_like"/>
    <property type="match status" value="1"/>
</dbReference>
<gene>
    <name evidence="1" type="ORF">H6G95_06305</name>
</gene>
<dbReference type="Proteomes" id="UP000604661">
    <property type="component" value="Unassembled WGS sequence"/>
</dbReference>
<proteinExistence type="predicted"/>
<reference evidence="1 2" key="1">
    <citation type="journal article" date="2020" name="ISME J.">
        <title>Comparative genomics reveals insights into cyanobacterial evolution and habitat adaptation.</title>
        <authorList>
            <person name="Chen M.Y."/>
            <person name="Teng W.K."/>
            <person name="Zhao L."/>
            <person name="Hu C.X."/>
            <person name="Zhou Y.K."/>
            <person name="Han B.P."/>
            <person name="Song L.R."/>
            <person name="Shu W.S."/>
        </authorList>
    </citation>
    <scope>NUCLEOTIDE SEQUENCE [LARGE SCALE GENOMIC DNA]</scope>
    <source>
        <strain evidence="1 2">FACHB-391</strain>
    </source>
</reference>
<sequence length="75" mass="8066">MPSQIIISEFFLELSDAKQELLVGGGDFELTNSNFAQRLFNVQGTSISSPLGNTANSTGQNNYINNAAQDSLGLR</sequence>
<dbReference type="InterPro" id="IPR049891">
    <property type="entry name" value="CTB"/>
</dbReference>
<comment type="caution">
    <text evidence="1">The sequence shown here is derived from an EMBL/GenBank/DDBJ whole genome shotgun (WGS) entry which is preliminary data.</text>
</comment>
<dbReference type="RefSeq" id="WP_190891966.1">
    <property type="nucleotide sequence ID" value="NZ_JACJTE010000004.1"/>
</dbReference>
<dbReference type="EMBL" id="JACJTE010000004">
    <property type="protein sequence ID" value="MBD2560238.1"/>
    <property type="molecule type" value="Genomic_DNA"/>
</dbReference>